<dbReference type="Pfam" id="PF02113">
    <property type="entry name" value="Peptidase_S13"/>
    <property type="match status" value="1"/>
</dbReference>
<protein>
    <submittedName>
        <fullName evidence="4">D-alanyl-D-alanine carboxypeptidase/D-alanyl-D-alanine-endopeptidase</fullName>
    </submittedName>
</protein>
<proteinExistence type="inferred from homology"/>
<dbReference type="PANTHER" id="PTHR30023:SF0">
    <property type="entry name" value="PENICILLIN-SENSITIVE CARBOXYPEPTIDASE A"/>
    <property type="match status" value="1"/>
</dbReference>
<keyword evidence="3" id="KW-0732">Signal</keyword>
<dbReference type="PANTHER" id="PTHR30023">
    <property type="entry name" value="D-ALANYL-D-ALANINE CARBOXYPEPTIDASE"/>
    <property type="match status" value="1"/>
</dbReference>
<dbReference type="InterPro" id="IPR000667">
    <property type="entry name" value="Peptidase_S13"/>
</dbReference>
<dbReference type="EMBL" id="CP021377">
    <property type="protein sequence ID" value="ART81840.1"/>
    <property type="molecule type" value="Genomic_DNA"/>
</dbReference>
<keyword evidence="4" id="KW-0121">Carboxypeptidase</keyword>
<feature type="chain" id="PRO_5012711035" evidence="3">
    <location>
        <begin position="25"/>
        <end position="484"/>
    </location>
</feature>
<dbReference type="GO" id="GO:0006508">
    <property type="term" value="P:proteolysis"/>
    <property type="evidence" value="ECO:0007669"/>
    <property type="project" value="InterPro"/>
</dbReference>
<dbReference type="GO" id="GO:0000270">
    <property type="term" value="P:peptidoglycan metabolic process"/>
    <property type="evidence" value="ECO:0007669"/>
    <property type="project" value="TreeGrafter"/>
</dbReference>
<feature type="signal peptide" evidence="3">
    <location>
        <begin position="1"/>
        <end position="24"/>
    </location>
</feature>
<evidence type="ECO:0000256" key="3">
    <source>
        <dbReference type="SAM" id="SignalP"/>
    </source>
</evidence>
<gene>
    <name evidence="4" type="ORF">CBP31_03720</name>
</gene>
<accession>A0A1Y0D2U0</accession>
<dbReference type="KEGG" id="opf:CBP31_03720"/>
<keyword evidence="4" id="KW-0645">Protease</keyword>
<dbReference type="OrthoDB" id="9802627at2"/>
<dbReference type="InterPro" id="IPR012338">
    <property type="entry name" value="Beta-lactam/transpept-like"/>
</dbReference>
<evidence type="ECO:0000313" key="4">
    <source>
        <dbReference type="EMBL" id="ART81840.1"/>
    </source>
</evidence>
<keyword evidence="5" id="KW-1185">Reference proteome</keyword>
<comment type="similarity">
    <text evidence="1">Belongs to the peptidase S13 family.</text>
</comment>
<dbReference type="GO" id="GO:0004185">
    <property type="term" value="F:serine-type carboxypeptidase activity"/>
    <property type="evidence" value="ECO:0007669"/>
    <property type="project" value="InterPro"/>
</dbReference>
<dbReference type="Proteomes" id="UP000243937">
    <property type="component" value="Chromosome"/>
</dbReference>
<evidence type="ECO:0000313" key="5">
    <source>
        <dbReference type="Proteomes" id="UP000243937"/>
    </source>
</evidence>
<dbReference type="NCBIfam" id="TIGR00666">
    <property type="entry name" value="PBP4"/>
    <property type="match status" value="1"/>
</dbReference>
<sequence length="484" mass="52623">MRSTIVGLSALLLSVSAVINTAHATVSPAPANGQAAWILADAKTGNIEASHNSELLLKPASTQKLVTTLAGALALGPDWRYQTQVYYRGVLDNGHLVGDLLVDFVGDPTLKREQLRDLLKRSGVKQVSGNLLLNQQRFSGYDRGNGWSWNDLSVCYTSPVAALILDRNCVQGALYANTGQAARATVPAHQPVKVSAEVKVVNSAEQKRSFCSLDVEMTPPNQYRLTGCIGPRKEPWPLRFAIQDVNAWGKDLSRWALGQAGIRLSGTIKDSSILVQTSTHLAAQDWQPVASHQSPSLKELSRTILEHSDNLYADSLLRTLGAEHFRQPGSFANGTQAVREILLKEANLDLGPSWLADGSGLSAHNLLRAQDLLAVLLVIANEPRAQWLKALLPVSGESGTLLYRKSVQDPSLKGKIQAKTGTIAHVQNLAGFLDTNSGQQKVFVLLQNGLSISPQHEKDIAAGVGEWPARRFEREWLTEKVIRD</sequence>
<evidence type="ECO:0000256" key="1">
    <source>
        <dbReference type="ARBA" id="ARBA00006096"/>
    </source>
</evidence>
<dbReference type="RefSeq" id="WP_087034929.1">
    <property type="nucleotide sequence ID" value="NZ_CP021377.1"/>
</dbReference>
<dbReference type="PRINTS" id="PR00922">
    <property type="entry name" value="DADACBPTASE3"/>
</dbReference>
<organism evidence="4 5">
    <name type="scientific">Oceanisphaera profunda</name>
    <dbReference type="NCBI Taxonomy" id="1416627"/>
    <lineage>
        <taxon>Bacteria</taxon>
        <taxon>Pseudomonadati</taxon>
        <taxon>Pseudomonadota</taxon>
        <taxon>Gammaproteobacteria</taxon>
        <taxon>Aeromonadales</taxon>
        <taxon>Aeromonadaceae</taxon>
        <taxon>Oceanisphaera</taxon>
    </lineage>
</organism>
<keyword evidence="2" id="KW-0378">Hydrolase</keyword>
<name>A0A1Y0D2U0_9GAMM</name>
<dbReference type="AlphaFoldDB" id="A0A1Y0D2U0"/>
<dbReference type="Gene3D" id="3.40.710.10">
    <property type="entry name" value="DD-peptidase/beta-lactamase superfamily"/>
    <property type="match status" value="2"/>
</dbReference>
<dbReference type="SUPFAM" id="SSF56601">
    <property type="entry name" value="beta-lactamase/transpeptidase-like"/>
    <property type="match status" value="1"/>
</dbReference>
<evidence type="ECO:0000256" key="2">
    <source>
        <dbReference type="ARBA" id="ARBA00022801"/>
    </source>
</evidence>
<reference evidence="4 5" key="1">
    <citation type="journal article" date="2014" name="Int. J. Syst. Evol. Microbiol.">
        <title>Oceanisphaera profunda sp. nov., a marine bacterium isolated from deep-sea sediment, and emended description of the genus Oceanisphaera.</title>
        <authorList>
            <person name="Xu Z."/>
            <person name="Zhang X.Y."/>
            <person name="Su H.N."/>
            <person name="Yu Z.C."/>
            <person name="Liu C."/>
            <person name="Li H."/>
            <person name="Chen X.L."/>
            <person name="Song X.Y."/>
            <person name="Xie B.B."/>
            <person name="Qin Q.L."/>
            <person name="Zhou B.C."/>
            <person name="Shi M."/>
            <person name="Huang Y."/>
            <person name="Zhang Y.Z."/>
        </authorList>
    </citation>
    <scope>NUCLEOTIDE SEQUENCE [LARGE SCALE GENOMIC DNA]</scope>
    <source>
        <strain evidence="4 5">SM1222</strain>
    </source>
</reference>